<feature type="compositionally biased region" description="Low complexity" evidence="8">
    <location>
        <begin position="342"/>
        <end position="356"/>
    </location>
</feature>
<dbReference type="InterPro" id="IPR035906">
    <property type="entry name" value="MetI-like_sf"/>
</dbReference>
<feature type="transmembrane region" description="Helical" evidence="7">
    <location>
        <begin position="34"/>
        <end position="61"/>
    </location>
</feature>
<organism evidence="10 11">
    <name type="scientific">Galliscardovia ingluviei</name>
    <dbReference type="NCBI Taxonomy" id="1769422"/>
    <lineage>
        <taxon>Bacteria</taxon>
        <taxon>Bacillati</taxon>
        <taxon>Actinomycetota</taxon>
        <taxon>Actinomycetes</taxon>
        <taxon>Bifidobacteriales</taxon>
        <taxon>Bifidobacteriaceae</taxon>
        <taxon>Galliscardovia</taxon>
    </lineage>
</organism>
<feature type="transmembrane region" description="Helical" evidence="7">
    <location>
        <begin position="179"/>
        <end position="202"/>
    </location>
</feature>
<evidence type="ECO:0000256" key="6">
    <source>
        <dbReference type="ARBA" id="ARBA00023136"/>
    </source>
</evidence>
<reference evidence="10" key="1">
    <citation type="journal article" date="2014" name="Int. J. Syst. Evol. Microbiol.">
        <title>Complete genome sequence of Corynebacterium casei LMG S-19264T (=DSM 44701T), isolated from a smear-ripened cheese.</title>
        <authorList>
            <consortium name="US DOE Joint Genome Institute (JGI-PGF)"/>
            <person name="Walter F."/>
            <person name="Albersmeier A."/>
            <person name="Kalinowski J."/>
            <person name="Ruckert C."/>
        </authorList>
    </citation>
    <scope>NUCLEOTIDE SEQUENCE</scope>
    <source>
        <strain evidence="10">CCM 8606</strain>
    </source>
</reference>
<sequence length="371" mass="40368">MSAAIAGHPTEITQIAKKPKSQRSSDSMRKGIEILILSVPALVMFLGFVVLPVIMAAYYGFFKWKGYGKPSVNGTFVGLDNYKIILTDPNFQQALGHTLLIAVLSLVIQGPLAILFALLLNQKFKGRGIIRTLIFVPYVVSEVIVGTGWGLMLQSTGAVNAVLAKVGITGVDWIADPKAAIWTLMFIISWKYIGFAVILMIAGMQSIPEELYEAARVDGASFWQMQWRITLPLLGSTVRIWAFLSLIGSLQLFDLVYIIWGQYVASTAGTSTMATYMVREGRLAGNYGYGNAVAVVIFVISLVIALTYQHFVLNRDLEGAITGPEKKRNRKHKVSNKRAHARSAAANVSASQAKSSEASLATAPIHEGEVA</sequence>
<keyword evidence="3" id="KW-1003">Cell membrane</keyword>
<dbReference type="Proteomes" id="UP000619536">
    <property type="component" value="Unassembled WGS sequence"/>
</dbReference>
<proteinExistence type="inferred from homology"/>
<feature type="transmembrane region" description="Helical" evidence="7">
    <location>
        <begin position="287"/>
        <end position="308"/>
    </location>
</feature>
<dbReference type="PANTHER" id="PTHR30193:SF37">
    <property type="entry name" value="INNER MEMBRANE ABC TRANSPORTER PERMEASE PROTEIN YCJO"/>
    <property type="match status" value="1"/>
</dbReference>
<comment type="caution">
    <text evidence="10">The sequence shown here is derived from an EMBL/GenBank/DDBJ whole genome shotgun (WGS) entry which is preliminary data.</text>
</comment>
<reference evidence="10" key="2">
    <citation type="submission" date="2020-09" db="EMBL/GenBank/DDBJ databases">
        <authorList>
            <person name="Sun Q."/>
            <person name="Sedlacek I."/>
        </authorList>
    </citation>
    <scope>NUCLEOTIDE SEQUENCE</scope>
    <source>
        <strain evidence="10">CCM 8606</strain>
    </source>
</reference>
<feature type="domain" description="ABC transmembrane type-1" evidence="9">
    <location>
        <begin position="95"/>
        <end position="308"/>
    </location>
</feature>
<evidence type="ECO:0000313" key="10">
    <source>
        <dbReference type="EMBL" id="GGI15111.1"/>
    </source>
</evidence>
<evidence type="ECO:0000256" key="2">
    <source>
        <dbReference type="ARBA" id="ARBA00022448"/>
    </source>
</evidence>
<evidence type="ECO:0000256" key="4">
    <source>
        <dbReference type="ARBA" id="ARBA00022692"/>
    </source>
</evidence>
<dbReference type="GO" id="GO:0055085">
    <property type="term" value="P:transmembrane transport"/>
    <property type="evidence" value="ECO:0007669"/>
    <property type="project" value="InterPro"/>
</dbReference>
<name>A0A8J3F329_9BIFI</name>
<evidence type="ECO:0000259" key="9">
    <source>
        <dbReference type="PROSITE" id="PS50928"/>
    </source>
</evidence>
<feature type="transmembrane region" description="Helical" evidence="7">
    <location>
        <begin position="99"/>
        <end position="120"/>
    </location>
</feature>
<dbReference type="PROSITE" id="PS50928">
    <property type="entry name" value="ABC_TM1"/>
    <property type="match status" value="1"/>
</dbReference>
<feature type="region of interest" description="Disordered" evidence="8">
    <location>
        <begin position="324"/>
        <end position="371"/>
    </location>
</feature>
<dbReference type="Pfam" id="PF00528">
    <property type="entry name" value="BPD_transp_1"/>
    <property type="match status" value="1"/>
</dbReference>
<comment type="subcellular location">
    <subcellularLocation>
        <location evidence="1 7">Cell membrane</location>
        <topology evidence="1 7">Multi-pass membrane protein</topology>
    </subcellularLocation>
</comment>
<evidence type="ECO:0000256" key="7">
    <source>
        <dbReference type="RuleBase" id="RU363032"/>
    </source>
</evidence>
<evidence type="ECO:0000256" key="1">
    <source>
        <dbReference type="ARBA" id="ARBA00004651"/>
    </source>
</evidence>
<feature type="compositionally biased region" description="Basic residues" evidence="8">
    <location>
        <begin position="327"/>
        <end position="341"/>
    </location>
</feature>
<dbReference type="PANTHER" id="PTHR30193">
    <property type="entry name" value="ABC TRANSPORTER PERMEASE PROTEIN"/>
    <property type="match status" value="1"/>
</dbReference>
<evidence type="ECO:0000256" key="5">
    <source>
        <dbReference type="ARBA" id="ARBA00022989"/>
    </source>
</evidence>
<keyword evidence="11" id="KW-1185">Reference proteome</keyword>
<evidence type="ECO:0000256" key="3">
    <source>
        <dbReference type="ARBA" id="ARBA00022475"/>
    </source>
</evidence>
<dbReference type="Gene3D" id="1.10.3720.10">
    <property type="entry name" value="MetI-like"/>
    <property type="match status" value="1"/>
</dbReference>
<comment type="similarity">
    <text evidence="7">Belongs to the binding-protein-dependent transport system permease family.</text>
</comment>
<dbReference type="GO" id="GO:0005886">
    <property type="term" value="C:plasma membrane"/>
    <property type="evidence" value="ECO:0007669"/>
    <property type="project" value="UniProtKB-SubCell"/>
</dbReference>
<evidence type="ECO:0000313" key="11">
    <source>
        <dbReference type="Proteomes" id="UP000619536"/>
    </source>
</evidence>
<dbReference type="InterPro" id="IPR000515">
    <property type="entry name" value="MetI-like"/>
</dbReference>
<keyword evidence="4 7" id="KW-0812">Transmembrane</keyword>
<keyword evidence="6 7" id="KW-0472">Membrane</keyword>
<feature type="transmembrane region" description="Helical" evidence="7">
    <location>
        <begin position="132"/>
        <end position="152"/>
    </location>
</feature>
<dbReference type="SUPFAM" id="SSF161098">
    <property type="entry name" value="MetI-like"/>
    <property type="match status" value="1"/>
</dbReference>
<feature type="transmembrane region" description="Helical" evidence="7">
    <location>
        <begin position="238"/>
        <end position="260"/>
    </location>
</feature>
<accession>A0A8J3F329</accession>
<keyword evidence="2 7" id="KW-0813">Transport</keyword>
<dbReference type="EMBL" id="BMDH01000004">
    <property type="protein sequence ID" value="GGI15111.1"/>
    <property type="molecule type" value="Genomic_DNA"/>
</dbReference>
<gene>
    <name evidence="10" type="ORF">GCM10007377_14280</name>
</gene>
<dbReference type="AlphaFoldDB" id="A0A8J3F329"/>
<protein>
    <submittedName>
        <fullName evidence="10">Sugar ABC transporter permease</fullName>
    </submittedName>
</protein>
<evidence type="ECO:0000256" key="8">
    <source>
        <dbReference type="SAM" id="MobiDB-lite"/>
    </source>
</evidence>
<dbReference type="CDD" id="cd06261">
    <property type="entry name" value="TM_PBP2"/>
    <property type="match status" value="1"/>
</dbReference>
<keyword evidence="5 7" id="KW-1133">Transmembrane helix</keyword>
<dbReference type="InterPro" id="IPR051393">
    <property type="entry name" value="ABC_transporter_permease"/>
</dbReference>